<reference evidence="2" key="1">
    <citation type="submission" date="2023-01" db="EMBL/GenBank/DDBJ databases">
        <authorList>
            <person name="Van Ghelder C."/>
            <person name="Rancurel C."/>
        </authorList>
    </citation>
    <scope>NUCLEOTIDE SEQUENCE</scope>
    <source>
        <strain evidence="2">CNCM I-4278</strain>
    </source>
</reference>
<dbReference type="InterPro" id="IPR029058">
    <property type="entry name" value="AB_hydrolase_fold"/>
</dbReference>
<protein>
    <recommendedName>
        <fullName evidence="1">AB hydrolase-1 domain-containing protein</fullName>
    </recommendedName>
</protein>
<dbReference type="InterPro" id="IPR000073">
    <property type="entry name" value="AB_hydrolase_1"/>
</dbReference>
<accession>A0A9W4XML0</accession>
<sequence length="263" mass="28387">MASSTKPALVFVTGSFVMATHYEFLMEAIKTKGYPAQVIQLKTAGTRRPGPLPTMYDDAADINAAAAKFADEGRDVVVVAHSYGGVPATQSLKGVTKAEREKEGKQGGVVRLAYMTALAPELGAPAGSLFFEGSGARPDLMAPGEDGWLYHTNLELSREVCFNSLTVEKGKEVAEEFVNHSSLAFVNELTHAGYKDVPVSYLFCEDDKCVTPPIQQRVIDTIESASGRKVDITRNFSDHCPEISTPDNVINWLAGLLEKGGKE</sequence>
<dbReference type="AlphaFoldDB" id="A0A9W4XML0"/>
<evidence type="ECO:0000313" key="2">
    <source>
        <dbReference type="EMBL" id="CAI6337113.1"/>
    </source>
</evidence>
<dbReference type="OrthoDB" id="1263307at2759"/>
<feature type="domain" description="AB hydrolase-1" evidence="1">
    <location>
        <begin position="10"/>
        <end position="250"/>
    </location>
</feature>
<dbReference type="EMBL" id="CAOQHR010000007">
    <property type="protein sequence ID" value="CAI6337113.1"/>
    <property type="molecule type" value="Genomic_DNA"/>
</dbReference>
<dbReference type="PANTHER" id="PTHR37017">
    <property type="entry name" value="AB HYDROLASE-1 DOMAIN-CONTAINING PROTEIN-RELATED"/>
    <property type="match status" value="1"/>
</dbReference>
<dbReference type="Proteomes" id="UP001152607">
    <property type="component" value="Unassembled WGS sequence"/>
</dbReference>
<evidence type="ECO:0000259" key="1">
    <source>
        <dbReference type="Pfam" id="PF12697"/>
    </source>
</evidence>
<dbReference type="Pfam" id="PF12697">
    <property type="entry name" value="Abhydrolase_6"/>
    <property type="match status" value="1"/>
</dbReference>
<dbReference type="SUPFAM" id="SSF53474">
    <property type="entry name" value="alpha/beta-Hydrolases"/>
    <property type="match status" value="1"/>
</dbReference>
<gene>
    <name evidence="2" type="ORF">PDIGIT_LOCUS10221</name>
</gene>
<dbReference type="InterPro" id="IPR052897">
    <property type="entry name" value="Sec-Metab_Biosynth_Hydrolase"/>
</dbReference>
<proteinExistence type="predicted"/>
<organism evidence="2 3">
    <name type="scientific">Periconia digitata</name>
    <dbReference type="NCBI Taxonomy" id="1303443"/>
    <lineage>
        <taxon>Eukaryota</taxon>
        <taxon>Fungi</taxon>
        <taxon>Dikarya</taxon>
        <taxon>Ascomycota</taxon>
        <taxon>Pezizomycotina</taxon>
        <taxon>Dothideomycetes</taxon>
        <taxon>Pleosporomycetidae</taxon>
        <taxon>Pleosporales</taxon>
        <taxon>Massarineae</taxon>
        <taxon>Periconiaceae</taxon>
        <taxon>Periconia</taxon>
    </lineage>
</organism>
<name>A0A9W4XML0_9PLEO</name>
<dbReference type="Gene3D" id="3.40.50.1820">
    <property type="entry name" value="alpha/beta hydrolase"/>
    <property type="match status" value="1"/>
</dbReference>
<evidence type="ECO:0000313" key="3">
    <source>
        <dbReference type="Proteomes" id="UP001152607"/>
    </source>
</evidence>
<dbReference type="PANTHER" id="PTHR37017:SF13">
    <property type="entry name" value="AB HYDROLASE-1 DOMAIN-CONTAINING PROTEIN"/>
    <property type="match status" value="1"/>
</dbReference>
<keyword evidence="3" id="KW-1185">Reference proteome</keyword>
<comment type="caution">
    <text evidence="2">The sequence shown here is derived from an EMBL/GenBank/DDBJ whole genome shotgun (WGS) entry which is preliminary data.</text>
</comment>